<protein>
    <submittedName>
        <fullName evidence="1">Uncharacterized protein</fullName>
    </submittedName>
</protein>
<accession>A0AC60PZI0</accession>
<dbReference type="EMBL" id="JABSTQ010009705">
    <property type="protein sequence ID" value="KAG0426566.1"/>
    <property type="molecule type" value="Genomic_DNA"/>
</dbReference>
<sequence>MGETIRNEDDALLSKEPSIKSSPPVDGGEDMNMSESPPASPRSPCFWLLSEQKGGRGRTRVVVFDFPGTCPRGSPGPGSRRAPFPKSFPPCSKAGDGRTRDGKVLLGGLALLVRGDGSSPSVVEEREGTSIGRGRPPGDADDVAAGAVPERGDGTLVDDDEELELGVEWPNPASGAWGGAASQRGQEAGQAAFRVAGF</sequence>
<organism evidence="1 2">
    <name type="scientific">Ixodes persulcatus</name>
    <name type="common">Taiga tick</name>
    <dbReference type="NCBI Taxonomy" id="34615"/>
    <lineage>
        <taxon>Eukaryota</taxon>
        <taxon>Metazoa</taxon>
        <taxon>Ecdysozoa</taxon>
        <taxon>Arthropoda</taxon>
        <taxon>Chelicerata</taxon>
        <taxon>Arachnida</taxon>
        <taxon>Acari</taxon>
        <taxon>Parasitiformes</taxon>
        <taxon>Ixodida</taxon>
        <taxon>Ixodoidea</taxon>
        <taxon>Ixodidae</taxon>
        <taxon>Ixodinae</taxon>
        <taxon>Ixodes</taxon>
    </lineage>
</organism>
<reference evidence="1 2" key="1">
    <citation type="journal article" date="2020" name="Cell">
        <title>Large-Scale Comparative Analyses of Tick Genomes Elucidate Their Genetic Diversity and Vector Capacities.</title>
        <authorList>
            <consortium name="Tick Genome and Microbiome Consortium (TIGMIC)"/>
            <person name="Jia N."/>
            <person name="Wang J."/>
            <person name="Shi W."/>
            <person name="Du L."/>
            <person name="Sun Y."/>
            <person name="Zhan W."/>
            <person name="Jiang J.F."/>
            <person name="Wang Q."/>
            <person name="Zhang B."/>
            <person name="Ji P."/>
            <person name="Bell-Sakyi L."/>
            <person name="Cui X.M."/>
            <person name="Yuan T.T."/>
            <person name="Jiang B.G."/>
            <person name="Yang W.F."/>
            <person name="Lam T.T."/>
            <person name="Chang Q.C."/>
            <person name="Ding S.J."/>
            <person name="Wang X.J."/>
            <person name="Zhu J.G."/>
            <person name="Ruan X.D."/>
            <person name="Zhao L."/>
            <person name="Wei J.T."/>
            <person name="Ye R.Z."/>
            <person name="Que T.C."/>
            <person name="Du C.H."/>
            <person name="Zhou Y.H."/>
            <person name="Cheng J.X."/>
            <person name="Dai P.F."/>
            <person name="Guo W.B."/>
            <person name="Han X.H."/>
            <person name="Huang E.J."/>
            <person name="Li L.F."/>
            <person name="Wei W."/>
            <person name="Gao Y.C."/>
            <person name="Liu J.Z."/>
            <person name="Shao H.Z."/>
            <person name="Wang X."/>
            <person name="Wang C.C."/>
            <person name="Yang T.C."/>
            <person name="Huo Q.B."/>
            <person name="Li W."/>
            <person name="Chen H.Y."/>
            <person name="Chen S.E."/>
            <person name="Zhou L.G."/>
            <person name="Ni X.B."/>
            <person name="Tian J.H."/>
            <person name="Sheng Y."/>
            <person name="Liu T."/>
            <person name="Pan Y.S."/>
            <person name="Xia L.Y."/>
            <person name="Li J."/>
            <person name="Zhao F."/>
            <person name="Cao W.C."/>
        </authorList>
    </citation>
    <scope>NUCLEOTIDE SEQUENCE [LARGE SCALE GENOMIC DNA]</scope>
    <source>
        <strain evidence="1">Iper-2018</strain>
    </source>
</reference>
<gene>
    <name evidence="1" type="ORF">HPB47_026327</name>
</gene>
<evidence type="ECO:0000313" key="1">
    <source>
        <dbReference type="EMBL" id="KAG0426566.1"/>
    </source>
</evidence>
<keyword evidence="2" id="KW-1185">Reference proteome</keyword>
<dbReference type="Proteomes" id="UP000805193">
    <property type="component" value="Unassembled WGS sequence"/>
</dbReference>
<comment type="caution">
    <text evidence="1">The sequence shown here is derived from an EMBL/GenBank/DDBJ whole genome shotgun (WGS) entry which is preliminary data.</text>
</comment>
<name>A0AC60PZI0_IXOPE</name>
<proteinExistence type="predicted"/>
<feature type="non-terminal residue" evidence="1">
    <location>
        <position position="198"/>
    </location>
</feature>
<evidence type="ECO:0000313" key="2">
    <source>
        <dbReference type="Proteomes" id="UP000805193"/>
    </source>
</evidence>